<protein>
    <submittedName>
        <fullName evidence="1">Uncharacterized protein</fullName>
    </submittedName>
</protein>
<accession>A0A7I7XQY4</accession>
<gene>
    <name evidence="1" type="ORF">MCNF_00170</name>
</gene>
<reference evidence="1" key="2">
    <citation type="submission" date="2020-02" db="EMBL/GenBank/DDBJ databases">
        <authorList>
            <person name="Matsumoto Y."/>
            <person name="Motooka D."/>
            <person name="Nakamura S."/>
        </authorList>
    </citation>
    <scope>NUCLEOTIDE SEQUENCE</scope>
    <source>
        <strain evidence="1">JCM 13671</strain>
    </source>
</reference>
<dbReference type="EMBL" id="AP022612">
    <property type="protein sequence ID" value="BBZ31412.1"/>
    <property type="molecule type" value="Genomic_DNA"/>
</dbReference>
<keyword evidence="2" id="KW-1185">Reference proteome</keyword>
<sequence>MGTVEAALALAALVVVTVLCVSGVTAVIAGVRCTDAAREAARLAARGDGSAATATALSVAPPGAEVHVRRDGGFVIATVTARHALLPGIPIRAHAVAAVEPSMSG</sequence>
<reference evidence="1" key="1">
    <citation type="journal article" date="2019" name="Emerg. Microbes Infect.">
        <title>Comprehensive subspecies identification of 175 nontuberculous mycobacteria species based on 7547 genomic profiles.</title>
        <authorList>
            <person name="Matsumoto Y."/>
            <person name="Kinjo T."/>
            <person name="Motooka D."/>
            <person name="Nabeya D."/>
            <person name="Jung N."/>
            <person name="Uechi K."/>
            <person name="Horii T."/>
            <person name="Iida T."/>
            <person name="Fujita J."/>
            <person name="Nakamura S."/>
        </authorList>
    </citation>
    <scope>NUCLEOTIDE SEQUENCE [LARGE SCALE GENOMIC DNA]</scope>
    <source>
        <strain evidence="1">JCM 13671</strain>
    </source>
</reference>
<evidence type="ECO:0000313" key="2">
    <source>
        <dbReference type="Proteomes" id="UP000466931"/>
    </source>
</evidence>
<organism evidence="1 2">
    <name type="scientific">Mycolicibacterium confluentis</name>
    <dbReference type="NCBI Taxonomy" id="28047"/>
    <lineage>
        <taxon>Bacteria</taxon>
        <taxon>Bacillati</taxon>
        <taxon>Actinomycetota</taxon>
        <taxon>Actinomycetes</taxon>
        <taxon>Mycobacteriales</taxon>
        <taxon>Mycobacteriaceae</taxon>
        <taxon>Mycolicibacterium</taxon>
    </lineage>
</organism>
<proteinExistence type="predicted"/>
<dbReference type="Proteomes" id="UP000466931">
    <property type="component" value="Chromosome"/>
</dbReference>
<evidence type="ECO:0000313" key="1">
    <source>
        <dbReference type="EMBL" id="BBZ31412.1"/>
    </source>
</evidence>
<dbReference type="OrthoDB" id="4481209at2"/>
<dbReference type="AlphaFoldDB" id="A0A7I7XQY4"/>
<dbReference type="RefSeq" id="WP_085152375.1">
    <property type="nucleotide sequence ID" value="NZ_AP022612.1"/>
</dbReference>
<name>A0A7I7XQY4_9MYCO</name>
<dbReference type="InterPro" id="IPR049790">
    <property type="entry name" value="Rv3655c/TadE"/>
</dbReference>
<dbReference type="NCBIfam" id="NF041390">
    <property type="entry name" value="TadE_Rv3655c"/>
    <property type="match status" value="1"/>
</dbReference>